<dbReference type="GO" id="GO:0005576">
    <property type="term" value="C:extracellular region"/>
    <property type="evidence" value="ECO:0007669"/>
    <property type="project" value="UniProtKB-SubCell"/>
</dbReference>
<sequence length="167" mass="18912">MPIPVLLYHHIASPSGKGNRYYVDPETFKIQMEYLNKHGYHTVKVSDLVNAVREGNLLPVKPVVITFDDGDRDVYENAYPILQQLGFTATIYLIGNALNADTNLTVEMVRELIAHGWEVGSHSMSHADLLQSQNQAYEICTSRQKLTEWLGVSVIHLLTRMGWLMIT</sequence>
<evidence type="ECO:0000313" key="4">
    <source>
        <dbReference type="EMBL" id="HGS21525.1"/>
    </source>
</evidence>
<keyword evidence="2" id="KW-0732">Signal</keyword>
<evidence type="ECO:0000256" key="2">
    <source>
        <dbReference type="ARBA" id="ARBA00022729"/>
    </source>
</evidence>
<dbReference type="CDD" id="cd10918">
    <property type="entry name" value="CE4_NodB_like_5s_6s"/>
    <property type="match status" value="1"/>
</dbReference>
<protein>
    <submittedName>
        <fullName evidence="4">Polysaccharide deacetylase family protein</fullName>
    </submittedName>
</protein>
<dbReference type="EMBL" id="DSYK01000331">
    <property type="protein sequence ID" value="HGS21525.1"/>
    <property type="molecule type" value="Genomic_DNA"/>
</dbReference>
<dbReference type="PANTHER" id="PTHR34216">
    <property type="match status" value="1"/>
</dbReference>
<dbReference type="GO" id="GO:0016810">
    <property type="term" value="F:hydrolase activity, acting on carbon-nitrogen (but not peptide) bonds"/>
    <property type="evidence" value="ECO:0007669"/>
    <property type="project" value="InterPro"/>
</dbReference>
<name>A0A7C4PLJ9_9CHLR</name>
<evidence type="ECO:0000259" key="3">
    <source>
        <dbReference type="PROSITE" id="PS51677"/>
    </source>
</evidence>
<dbReference type="AlphaFoldDB" id="A0A7C4PLJ9"/>
<dbReference type="InterPro" id="IPR002509">
    <property type="entry name" value="NODB_dom"/>
</dbReference>
<dbReference type="Gene3D" id="3.20.20.370">
    <property type="entry name" value="Glycoside hydrolase/deacetylase"/>
    <property type="match status" value="1"/>
</dbReference>
<comment type="caution">
    <text evidence="4">The sequence shown here is derived from an EMBL/GenBank/DDBJ whole genome shotgun (WGS) entry which is preliminary data.</text>
</comment>
<dbReference type="GO" id="GO:0005975">
    <property type="term" value="P:carbohydrate metabolic process"/>
    <property type="evidence" value="ECO:0007669"/>
    <property type="project" value="InterPro"/>
</dbReference>
<accession>A0A7C4PLJ9</accession>
<dbReference type="PROSITE" id="PS51677">
    <property type="entry name" value="NODB"/>
    <property type="match status" value="1"/>
</dbReference>
<dbReference type="PANTHER" id="PTHR34216:SF3">
    <property type="entry name" value="POLY-BETA-1,6-N-ACETYL-D-GLUCOSAMINE N-DEACETYLASE"/>
    <property type="match status" value="1"/>
</dbReference>
<feature type="domain" description="NodB homology" evidence="3">
    <location>
        <begin position="61"/>
        <end position="167"/>
    </location>
</feature>
<dbReference type="SUPFAM" id="SSF88713">
    <property type="entry name" value="Glycoside hydrolase/deacetylase"/>
    <property type="match status" value="1"/>
</dbReference>
<organism evidence="4">
    <name type="scientific">Anaerolinea thermolimosa</name>
    <dbReference type="NCBI Taxonomy" id="229919"/>
    <lineage>
        <taxon>Bacteria</taxon>
        <taxon>Bacillati</taxon>
        <taxon>Chloroflexota</taxon>
        <taxon>Anaerolineae</taxon>
        <taxon>Anaerolineales</taxon>
        <taxon>Anaerolineaceae</taxon>
        <taxon>Anaerolinea</taxon>
    </lineage>
</organism>
<evidence type="ECO:0000256" key="1">
    <source>
        <dbReference type="ARBA" id="ARBA00004613"/>
    </source>
</evidence>
<reference evidence="4" key="1">
    <citation type="journal article" date="2020" name="mSystems">
        <title>Genome- and Community-Level Interaction Insights into Carbon Utilization and Element Cycling Functions of Hydrothermarchaeota in Hydrothermal Sediment.</title>
        <authorList>
            <person name="Zhou Z."/>
            <person name="Liu Y."/>
            <person name="Xu W."/>
            <person name="Pan J."/>
            <person name="Luo Z.H."/>
            <person name="Li M."/>
        </authorList>
    </citation>
    <scope>NUCLEOTIDE SEQUENCE [LARGE SCALE GENOMIC DNA]</scope>
    <source>
        <strain evidence="4">SpSt-573</strain>
    </source>
</reference>
<gene>
    <name evidence="4" type="ORF">ENT37_06625</name>
</gene>
<proteinExistence type="predicted"/>
<dbReference type="InterPro" id="IPR051398">
    <property type="entry name" value="Polysacch_Deacetylase"/>
</dbReference>
<dbReference type="Pfam" id="PF01522">
    <property type="entry name" value="Polysacc_deac_1"/>
    <property type="match status" value="1"/>
</dbReference>
<dbReference type="InterPro" id="IPR011330">
    <property type="entry name" value="Glyco_hydro/deAcase_b/a-brl"/>
</dbReference>
<comment type="subcellular location">
    <subcellularLocation>
        <location evidence="1">Secreted</location>
    </subcellularLocation>
</comment>